<feature type="transmembrane region" description="Helical" evidence="1">
    <location>
        <begin position="47"/>
        <end position="69"/>
    </location>
</feature>
<keyword evidence="3" id="KW-1185">Reference proteome</keyword>
<dbReference type="AlphaFoldDB" id="A0A0J6CYZ0"/>
<dbReference type="InterPro" id="IPR038750">
    <property type="entry name" value="YczE/YyaS-like"/>
</dbReference>
<evidence type="ECO:0000256" key="1">
    <source>
        <dbReference type="SAM" id="Phobius"/>
    </source>
</evidence>
<sequence length="213" mass="23202">MRNTMIRWSFFFIGLAVLGLGIAMTIKGKAFGIGPWDVFHYGLYEQFGLTIGTWSIITGFILLGVTSLYTKTYPKLGAFLNMLFLGLFIDLFLYILPTPESLVIQGIVFVFGVIVIGYGIGLYVTSGLGAGPRDGIMLLIVEKTGWRIDWVRNGIEVVVLLGGWALGGPVGIGSIVIAFMLGNIIRYSIPQCKTMLSAVLSYQNPTSAKESTN</sequence>
<protein>
    <submittedName>
        <fullName evidence="2">Membrane protein</fullName>
    </submittedName>
</protein>
<dbReference type="PANTHER" id="PTHR40078">
    <property type="entry name" value="INTEGRAL MEMBRANE PROTEIN-RELATED"/>
    <property type="match status" value="1"/>
</dbReference>
<keyword evidence="1" id="KW-0812">Transmembrane</keyword>
<evidence type="ECO:0000313" key="3">
    <source>
        <dbReference type="Proteomes" id="UP000035996"/>
    </source>
</evidence>
<dbReference type="OrthoDB" id="154912at2"/>
<dbReference type="PATRIC" id="fig|157733.3.peg.1174"/>
<keyword evidence="1" id="KW-1133">Transmembrane helix</keyword>
<feature type="transmembrane region" description="Helical" evidence="1">
    <location>
        <begin position="76"/>
        <end position="96"/>
    </location>
</feature>
<dbReference type="STRING" id="157733.AB986_15480"/>
<dbReference type="Proteomes" id="UP000035996">
    <property type="component" value="Unassembled WGS sequence"/>
</dbReference>
<dbReference type="Pfam" id="PF19700">
    <property type="entry name" value="DUF6198"/>
    <property type="match status" value="1"/>
</dbReference>
<dbReference type="EMBL" id="LELK01000004">
    <property type="protein sequence ID" value="KMM37264.1"/>
    <property type="molecule type" value="Genomic_DNA"/>
</dbReference>
<comment type="caution">
    <text evidence="2">The sequence shown here is derived from an EMBL/GenBank/DDBJ whole genome shotgun (WGS) entry which is preliminary data.</text>
</comment>
<accession>A0A0J6CYZ0</accession>
<gene>
    <name evidence="2" type="ORF">AB986_15480</name>
</gene>
<evidence type="ECO:0000313" key="2">
    <source>
        <dbReference type="EMBL" id="KMM37264.1"/>
    </source>
</evidence>
<name>A0A0J6CYZ0_9BACL</name>
<feature type="transmembrane region" description="Helical" evidence="1">
    <location>
        <begin position="157"/>
        <end position="181"/>
    </location>
</feature>
<dbReference type="PANTHER" id="PTHR40078:SF1">
    <property type="entry name" value="INTEGRAL MEMBRANE PROTEIN"/>
    <property type="match status" value="1"/>
</dbReference>
<keyword evidence="1" id="KW-0472">Membrane</keyword>
<feature type="transmembrane region" description="Helical" evidence="1">
    <location>
        <begin position="102"/>
        <end position="124"/>
    </location>
</feature>
<organism evidence="2 3">
    <name type="scientific">Guptibacillus hwajinpoensis</name>
    <dbReference type="NCBI Taxonomy" id="208199"/>
    <lineage>
        <taxon>Bacteria</taxon>
        <taxon>Bacillati</taxon>
        <taxon>Bacillota</taxon>
        <taxon>Bacilli</taxon>
        <taxon>Bacillales</taxon>
        <taxon>Guptibacillaceae</taxon>
        <taxon>Guptibacillus</taxon>
    </lineage>
</organism>
<proteinExistence type="predicted"/>
<reference evidence="2" key="1">
    <citation type="submission" date="2015-06" db="EMBL/GenBank/DDBJ databases">
        <authorList>
            <person name="Liu B."/>
            <person name="Wang J."/>
            <person name="Zhu Y."/>
            <person name="Liu G."/>
            <person name="Chen Q."/>
            <person name="Zheng C."/>
            <person name="Che J."/>
            <person name="Ge C."/>
            <person name="Shi H."/>
            <person name="Pan Z."/>
            <person name="Liu X."/>
        </authorList>
    </citation>
    <scope>NUCLEOTIDE SEQUENCE [LARGE SCALE GENOMIC DNA]</scope>
    <source>
        <strain evidence="2">DSM 16346</strain>
    </source>
</reference>
<dbReference type="RefSeq" id="WP_048312153.1">
    <property type="nucleotide sequence ID" value="NZ_CP119526.1"/>
</dbReference>